<dbReference type="InterPro" id="IPR022666">
    <property type="entry name" value="Ribosomal_uL2_RNA-bd_dom"/>
</dbReference>
<dbReference type="Gene3D" id="2.30.30.30">
    <property type="match status" value="1"/>
</dbReference>
<dbReference type="PANTHER" id="PTHR13691:SF16">
    <property type="entry name" value="LARGE RIBOSOMAL SUBUNIT PROTEIN UL2"/>
    <property type="match status" value="1"/>
</dbReference>
<organism evidence="7 8">
    <name type="scientific">Eruca vesicaria subsp. sativa</name>
    <name type="common">Garden rocket</name>
    <name type="synonym">Eruca sativa</name>
    <dbReference type="NCBI Taxonomy" id="29727"/>
    <lineage>
        <taxon>Eukaryota</taxon>
        <taxon>Viridiplantae</taxon>
        <taxon>Streptophyta</taxon>
        <taxon>Embryophyta</taxon>
        <taxon>Tracheophyta</taxon>
        <taxon>Spermatophyta</taxon>
        <taxon>Magnoliopsida</taxon>
        <taxon>eudicotyledons</taxon>
        <taxon>Gunneridae</taxon>
        <taxon>Pentapetalae</taxon>
        <taxon>rosids</taxon>
        <taxon>malvids</taxon>
        <taxon>Brassicales</taxon>
        <taxon>Brassicaceae</taxon>
        <taxon>Brassiceae</taxon>
        <taxon>Eruca</taxon>
    </lineage>
</organism>
<dbReference type="InterPro" id="IPR002171">
    <property type="entry name" value="Ribosomal_uL2"/>
</dbReference>
<dbReference type="SUPFAM" id="SSF50249">
    <property type="entry name" value="Nucleic acid-binding proteins"/>
    <property type="match status" value="1"/>
</dbReference>
<dbReference type="Pfam" id="PF03947">
    <property type="entry name" value="Ribosomal_L2_C"/>
    <property type="match status" value="1"/>
</dbReference>
<dbReference type="Pfam" id="PF00181">
    <property type="entry name" value="Ribosomal_L2_N"/>
    <property type="match status" value="1"/>
</dbReference>
<evidence type="ECO:0000259" key="5">
    <source>
        <dbReference type="SMART" id="SM01382"/>
    </source>
</evidence>
<dbReference type="Gene3D" id="2.40.50.140">
    <property type="entry name" value="Nucleic acid-binding proteins"/>
    <property type="match status" value="1"/>
</dbReference>
<comment type="similarity">
    <text evidence="1">Belongs to the universal ribosomal protein uL2 family.</text>
</comment>
<protein>
    <recommendedName>
        <fullName evidence="9">Ribosomal protein L2 C-terminal domain-containing protein</fullName>
    </recommendedName>
</protein>
<dbReference type="InterPro" id="IPR022669">
    <property type="entry name" value="Ribosomal_uL2_C"/>
</dbReference>
<evidence type="ECO:0000313" key="8">
    <source>
        <dbReference type="Proteomes" id="UP001642260"/>
    </source>
</evidence>
<dbReference type="AlphaFoldDB" id="A0ABC8JUD1"/>
<dbReference type="PIRSF" id="PIRSF002158">
    <property type="entry name" value="Ribosomal_L2"/>
    <property type="match status" value="1"/>
</dbReference>
<keyword evidence="8" id="KW-1185">Reference proteome</keyword>
<keyword evidence="3" id="KW-0687">Ribonucleoprotein</keyword>
<evidence type="ECO:0000256" key="2">
    <source>
        <dbReference type="ARBA" id="ARBA00022980"/>
    </source>
</evidence>
<dbReference type="InterPro" id="IPR012340">
    <property type="entry name" value="NA-bd_OB-fold"/>
</dbReference>
<reference evidence="7 8" key="1">
    <citation type="submission" date="2022-03" db="EMBL/GenBank/DDBJ databases">
        <authorList>
            <person name="Macdonald S."/>
            <person name="Ahmed S."/>
            <person name="Newling K."/>
        </authorList>
    </citation>
    <scope>NUCLEOTIDE SEQUENCE [LARGE SCALE GENOMIC DNA]</scope>
</reference>
<evidence type="ECO:0000256" key="3">
    <source>
        <dbReference type="ARBA" id="ARBA00023274"/>
    </source>
</evidence>
<dbReference type="Proteomes" id="UP001642260">
    <property type="component" value="Unassembled WGS sequence"/>
</dbReference>
<dbReference type="FunFam" id="2.40.50.140:FF:000020">
    <property type="entry name" value="60S ribosomal protein L2"/>
    <property type="match status" value="1"/>
</dbReference>
<sequence length="228" mass="24706">MGRVIRAQRKGAGSIFKSHTHHRKGQAKFRSLDYGKRNGYLKGVVMEIIHDPDRGAPLARVTFRHSFRYKKQKDLFVAAEGMYTGQFLYCGKKATLVVGNVLPLRAIPEGTVVCNVEHHVGDRGVLARAFGDYAIVIAHNPDNDTTTIKLPSGSKKIVPSGCRAMIGQVRGVAMNPVEHPHGGGNHQHIGHASTVRFDEPPGQKVGLISAKRIGHLRGQAAASAAKAE</sequence>
<evidence type="ECO:0000259" key="6">
    <source>
        <dbReference type="SMART" id="SM01383"/>
    </source>
</evidence>
<keyword evidence="2" id="KW-0689">Ribosomal protein</keyword>
<dbReference type="InterPro" id="IPR008991">
    <property type="entry name" value="Translation_prot_SH3-like_sf"/>
</dbReference>
<feature type="domain" description="Large ribosomal subunit protein uL2 C-terminal" evidence="5">
    <location>
        <begin position="96"/>
        <end position="201"/>
    </location>
</feature>
<dbReference type="SMART" id="SM01382">
    <property type="entry name" value="Ribosomal_L2_C"/>
    <property type="match status" value="1"/>
</dbReference>
<evidence type="ECO:0000313" key="7">
    <source>
        <dbReference type="EMBL" id="CAH8338795.1"/>
    </source>
</evidence>
<feature type="region of interest" description="Disordered" evidence="4">
    <location>
        <begin position="176"/>
        <end position="201"/>
    </location>
</feature>
<evidence type="ECO:0000256" key="4">
    <source>
        <dbReference type="SAM" id="MobiDB-lite"/>
    </source>
</evidence>
<dbReference type="GO" id="GO:0005840">
    <property type="term" value="C:ribosome"/>
    <property type="evidence" value="ECO:0007669"/>
    <property type="project" value="UniProtKB-KW"/>
</dbReference>
<evidence type="ECO:0000256" key="1">
    <source>
        <dbReference type="ARBA" id="ARBA00005636"/>
    </source>
</evidence>
<dbReference type="InterPro" id="IPR014722">
    <property type="entry name" value="Rib_uL2_dom2"/>
</dbReference>
<dbReference type="EMBL" id="CAKOAT010141043">
    <property type="protein sequence ID" value="CAH8338795.1"/>
    <property type="molecule type" value="Genomic_DNA"/>
</dbReference>
<gene>
    <name evidence="7" type="ORF">ERUC_LOCUS14977</name>
</gene>
<dbReference type="GO" id="GO:0003735">
    <property type="term" value="F:structural constituent of ribosome"/>
    <property type="evidence" value="ECO:0007669"/>
    <property type="project" value="UniProtKB-ARBA"/>
</dbReference>
<dbReference type="GO" id="GO:1990904">
    <property type="term" value="C:ribonucleoprotein complex"/>
    <property type="evidence" value="ECO:0007669"/>
    <property type="project" value="UniProtKB-KW"/>
</dbReference>
<dbReference type="SMART" id="SM01383">
    <property type="entry name" value="Ribosomal_L2"/>
    <property type="match status" value="1"/>
</dbReference>
<accession>A0ABC8JUD1</accession>
<dbReference type="SUPFAM" id="SSF50104">
    <property type="entry name" value="Translation proteins SH3-like domain"/>
    <property type="match status" value="1"/>
</dbReference>
<dbReference type="PANTHER" id="PTHR13691">
    <property type="entry name" value="RIBOSOMAL PROTEIN L2"/>
    <property type="match status" value="1"/>
</dbReference>
<proteinExistence type="inferred from homology"/>
<name>A0ABC8JUD1_ERUVS</name>
<dbReference type="FunFam" id="2.30.30.30:FF:000006">
    <property type="entry name" value="60S ribosomal protein L8"/>
    <property type="match status" value="1"/>
</dbReference>
<evidence type="ECO:0008006" key="9">
    <source>
        <dbReference type="Google" id="ProtNLM"/>
    </source>
</evidence>
<comment type="caution">
    <text evidence="7">The sequence shown here is derived from an EMBL/GenBank/DDBJ whole genome shotgun (WGS) entry which is preliminary data.</text>
</comment>
<feature type="domain" description="Large ribosomal subunit protein uL2 RNA-binding" evidence="6">
    <location>
        <begin position="11"/>
        <end position="90"/>
    </location>
</feature>